<keyword evidence="4" id="KW-1185">Reference proteome</keyword>
<dbReference type="AlphaFoldDB" id="A0A0C3AXH6"/>
<organism evidence="3 4">
    <name type="scientific">Serendipita vermifera MAFF 305830</name>
    <dbReference type="NCBI Taxonomy" id="933852"/>
    <lineage>
        <taxon>Eukaryota</taxon>
        <taxon>Fungi</taxon>
        <taxon>Dikarya</taxon>
        <taxon>Basidiomycota</taxon>
        <taxon>Agaricomycotina</taxon>
        <taxon>Agaricomycetes</taxon>
        <taxon>Sebacinales</taxon>
        <taxon>Serendipitaceae</taxon>
        <taxon>Serendipita</taxon>
    </lineage>
</organism>
<dbReference type="SUPFAM" id="SSF57667">
    <property type="entry name" value="beta-beta-alpha zinc fingers"/>
    <property type="match status" value="1"/>
</dbReference>
<dbReference type="PROSITE" id="PS00028">
    <property type="entry name" value="ZINC_FINGER_C2H2_1"/>
    <property type="match status" value="1"/>
</dbReference>
<reference evidence="4" key="2">
    <citation type="submission" date="2015-01" db="EMBL/GenBank/DDBJ databases">
        <title>Evolutionary Origins and Diversification of the Mycorrhizal Mutualists.</title>
        <authorList>
            <consortium name="DOE Joint Genome Institute"/>
            <consortium name="Mycorrhizal Genomics Consortium"/>
            <person name="Kohler A."/>
            <person name="Kuo A."/>
            <person name="Nagy L.G."/>
            <person name="Floudas D."/>
            <person name="Copeland A."/>
            <person name="Barry K.W."/>
            <person name="Cichocki N."/>
            <person name="Veneault-Fourrey C."/>
            <person name="LaButti K."/>
            <person name="Lindquist E.A."/>
            <person name="Lipzen A."/>
            <person name="Lundell T."/>
            <person name="Morin E."/>
            <person name="Murat C."/>
            <person name="Riley R."/>
            <person name="Ohm R."/>
            <person name="Sun H."/>
            <person name="Tunlid A."/>
            <person name="Henrissat B."/>
            <person name="Grigoriev I.V."/>
            <person name="Hibbett D.S."/>
            <person name="Martin F."/>
        </authorList>
    </citation>
    <scope>NUCLEOTIDE SEQUENCE [LARGE SCALE GENOMIC DNA]</scope>
    <source>
        <strain evidence="4">MAFF 305830</strain>
    </source>
</reference>
<sequence>MDLCYTYCPLCGIHNNPNWVCPCMHALLLQINTVDLSFGRAGPAMLASTTGFVPLAAPISHINNPLGAQQQPPIHQHEADLLLADSPRSSSMNREEMVMRIAPIHQQFALREILGSSWWRDNKQEPDDEFGQFVLRLRESPTRFRCQANGCNRVFSRRDRAIDHFRDHVDHRPYACETRCGDRTCTLAFLAHRDLQSHITRPIAKCSRCSRDVTKRNLSRHQTSRKCRRASVTRTTQV</sequence>
<dbReference type="GO" id="GO:0008270">
    <property type="term" value="F:zinc ion binding"/>
    <property type="evidence" value="ECO:0007669"/>
    <property type="project" value="UniProtKB-KW"/>
</dbReference>
<dbReference type="PROSITE" id="PS50157">
    <property type="entry name" value="ZINC_FINGER_C2H2_2"/>
    <property type="match status" value="1"/>
</dbReference>
<accession>A0A0C3AXH6</accession>
<dbReference type="Gene3D" id="3.30.160.60">
    <property type="entry name" value="Classic Zinc Finger"/>
    <property type="match status" value="1"/>
</dbReference>
<keyword evidence="1" id="KW-0863">Zinc-finger</keyword>
<dbReference type="InterPro" id="IPR036236">
    <property type="entry name" value="Znf_C2H2_sf"/>
</dbReference>
<evidence type="ECO:0000313" key="3">
    <source>
        <dbReference type="EMBL" id="KIM29235.1"/>
    </source>
</evidence>
<dbReference type="OrthoDB" id="8117402at2759"/>
<reference evidence="3 4" key="1">
    <citation type="submission" date="2014-04" db="EMBL/GenBank/DDBJ databases">
        <authorList>
            <consortium name="DOE Joint Genome Institute"/>
            <person name="Kuo A."/>
            <person name="Zuccaro A."/>
            <person name="Kohler A."/>
            <person name="Nagy L.G."/>
            <person name="Floudas D."/>
            <person name="Copeland A."/>
            <person name="Barry K.W."/>
            <person name="Cichocki N."/>
            <person name="Veneault-Fourrey C."/>
            <person name="LaButti K."/>
            <person name="Lindquist E.A."/>
            <person name="Lipzen A."/>
            <person name="Lundell T."/>
            <person name="Morin E."/>
            <person name="Murat C."/>
            <person name="Sun H."/>
            <person name="Tunlid A."/>
            <person name="Henrissat B."/>
            <person name="Grigoriev I.V."/>
            <person name="Hibbett D.S."/>
            <person name="Martin F."/>
            <person name="Nordberg H.P."/>
            <person name="Cantor M.N."/>
            <person name="Hua S.X."/>
        </authorList>
    </citation>
    <scope>NUCLEOTIDE SEQUENCE [LARGE SCALE GENOMIC DNA]</scope>
    <source>
        <strain evidence="3 4">MAFF 305830</strain>
    </source>
</reference>
<keyword evidence="1" id="KW-0479">Metal-binding</keyword>
<gene>
    <name evidence="3" type="ORF">M408DRAFT_121086</name>
</gene>
<name>A0A0C3AXH6_SERVB</name>
<proteinExistence type="predicted"/>
<keyword evidence="1" id="KW-0862">Zinc</keyword>
<dbReference type="Proteomes" id="UP000054097">
    <property type="component" value="Unassembled WGS sequence"/>
</dbReference>
<feature type="domain" description="C2H2-type" evidence="2">
    <location>
        <begin position="144"/>
        <end position="173"/>
    </location>
</feature>
<protein>
    <recommendedName>
        <fullName evidence="2">C2H2-type domain-containing protein</fullName>
    </recommendedName>
</protein>
<dbReference type="EMBL" id="KN824289">
    <property type="protein sequence ID" value="KIM29235.1"/>
    <property type="molecule type" value="Genomic_DNA"/>
</dbReference>
<evidence type="ECO:0000256" key="1">
    <source>
        <dbReference type="PROSITE-ProRule" id="PRU00042"/>
    </source>
</evidence>
<dbReference type="InterPro" id="IPR013087">
    <property type="entry name" value="Znf_C2H2_type"/>
</dbReference>
<evidence type="ECO:0000313" key="4">
    <source>
        <dbReference type="Proteomes" id="UP000054097"/>
    </source>
</evidence>
<dbReference type="HOGENOM" id="CLU_1166448_0_0_1"/>
<evidence type="ECO:0000259" key="2">
    <source>
        <dbReference type="PROSITE" id="PS50157"/>
    </source>
</evidence>